<dbReference type="RefSeq" id="XP_062710622.1">
    <property type="nucleotide sequence ID" value="XM_062854638.1"/>
</dbReference>
<dbReference type="InterPro" id="IPR009882">
    <property type="entry name" value="Gypsy"/>
</dbReference>
<dbReference type="EnsemblMetazoa" id="AALFPA23_022928.R34083">
    <property type="protein sequence ID" value="AALFPA23_022928.P34083"/>
    <property type="gene ID" value="AALFPA23_022928"/>
</dbReference>
<name>A0ABM1ZZ24_AEDAL</name>
<evidence type="ECO:0000313" key="1">
    <source>
        <dbReference type="EnsemblMetazoa" id="AALFPA23_022928.P34083"/>
    </source>
</evidence>
<dbReference type="GeneID" id="134288766"/>
<protein>
    <submittedName>
        <fullName evidence="1">Uncharacterized protein</fullName>
    </submittedName>
</protein>
<evidence type="ECO:0000313" key="2">
    <source>
        <dbReference type="Proteomes" id="UP000069940"/>
    </source>
</evidence>
<dbReference type="Proteomes" id="UP000069940">
    <property type="component" value="Unassembled WGS sequence"/>
</dbReference>
<keyword evidence="2" id="KW-1185">Reference proteome</keyword>
<reference evidence="1" key="2">
    <citation type="submission" date="2025-05" db="UniProtKB">
        <authorList>
            <consortium name="EnsemblMetazoa"/>
        </authorList>
    </citation>
    <scope>IDENTIFICATION</scope>
    <source>
        <strain evidence="1">Foshan</strain>
    </source>
</reference>
<dbReference type="Pfam" id="PF07253">
    <property type="entry name" value="Gypsy"/>
    <property type="match status" value="1"/>
</dbReference>
<reference evidence="2" key="1">
    <citation type="journal article" date="2015" name="Proc. Natl. Acad. Sci. U.S.A.">
        <title>Genome sequence of the Asian Tiger mosquito, Aedes albopictus, reveals insights into its biology, genetics, and evolution.</title>
        <authorList>
            <person name="Chen X.G."/>
            <person name="Jiang X."/>
            <person name="Gu J."/>
            <person name="Xu M."/>
            <person name="Wu Y."/>
            <person name="Deng Y."/>
            <person name="Zhang C."/>
            <person name="Bonizzoni M."/>
            <person name="Dermauw W."/>
            <person name="Vontas J."/>
            <person name="Armbruster P."/>
            <person name="Huang X."/>
            <person name="Yang Y."/>
            <person name="Zhang H."/>
            <person name="He W."/>
            <person name="Peng H."/>
            <person name="Liu Y."/>
            <person name="Wu K."/>
            <person name="Chen J."/>
            <person name="Lirakis M."/>
            <person name="Topalis P."/>
            <person name="Van Leeuwen T."/>
            <person name="Hall A.B."/>
            <person name="Jiang X."/>
            <person name="Thorpe C."/>
            <person name="Mueller R.L."/>
            <person name="Sun C."/>
            <person name="Waterhouse R.M."/>
            <person name="Yan G."/>
            <person name="Tu Z.J."/>
            <person name="Fang X."/>
            <person name="James A.A."/>
        </authorList>
    </citation>
    <scope>NUCLEOTIDE SEQUENCE [LARGE SCALE GENOMIC DNA]</scope>
    <source>
        <strain evidence="2">Foshan</strain>
    </source>
</reference>
<accession>A0ABM1ZZ24</accession>
<proteinExistence type="predicted"/>
<sequence>MPETRQSEIEQLKAQLDDLKKQMLHQGNQVNPFVIPDPIKNMSEFTGNRRELSAWLEELDEIYDDYVIKGQDGAPDTFDGHYIRAIKNKIKGEARTIFDKPVPGKHPYRKIKTDHNVNELHEADDSDEYEELADAVDAPTTTTAMTSDDDDCGEAKQCQNTQETSKTNFVIFTKVNALYFSYRLLLLTLGKAEIFIHDIRQNPVIIVPIGTAKICNSYLRIIHPIELGPIRQVINFLYSEAQEKIVHDKLLNPIIKTKIDKLSLAFGKIQTSEKRVRRWDSLGRGWKYISGTPDADDIRLINATINLMIDQENNQIKINSGLDTRIRIMTDSINVLISKFNNLSMEFTEGFSSVNLLFNIDELTQQIETIGEAITLARFNIPSSRLISLTELTVAQNFLKDQGLNIATAESVLEIAQAYVITTKDSIKYILRVPKVTNEIYTLYQVEAVIFNGTRVHLDTNFYLNGTTPYSTKSVCDSYADQFICQSSQLESLQPIARWRKSIAETLSNGSTMEQ</sequence>
<organism evidence="1 2">
    <name type="scientific">Aedes albopictus</name>
    <name type="common">Asian tiger mosquito</name>
    <name type="synonym">Stegomyia albopicta</name>
    <dbReference type="NCBI Taxonomy" id="7160"/>
    <lineage>
        <taxon>Eukaryota</taxon>
        <taxon>Metazoa</taxon>
        <taxon>Ecdysozoa</taxon>
        <taxon>Arthropoda</taxon>
        <taxon>Hexapoda</taxon>
        <taxon>Insecta</taxon>
        <taxon>Pterygota</taxon>
        <taxon>Neoptera</taxon>
        <taxon>Endopterygota</taxon>
        <taxon>Diptera</taxon>
        <taxon>Nematocera</taxon>
        <taxon>Culicoidea</taxon>
        <taxon>Culicidae</taxon>
        <taxon>Culicinae</taxon>
        <taxon>Aedini</taxon>
        <taxon>Aedes</taxon>
        <taxon>Stegomyia</taxon>
    </lineage>
</organism>